<protein>
    <submittedName>
        <fullName evidence="2">Uncharacterized protein</fullName>
    </submittedName>
</protein>
<dbReference type="AlphaFoldDB" id="A0A9K3EAD7"/>
<sequence>MIQLCFFYCQRVSWALSIVFDVYVYLVMWFICRVSVRLECCYNVFGLLSPCLLGYCLVCMDLFGCVLLSWFLNIRVGYHRCLFFDLLWTCWV</sequence>
<feature type="transmembrane region" description="Helical" evidence="1">
    <location>
        <begin position="12"/>
        <end position="32"/>
    </location>
</feature>
<dbReference type="EMBL" id="MNCJ02000329">
    <property type="protein sequence ID" value="KAF5769923.1"/>
    <property type="molecule type" value="Genomic_DNA"/>
</dbReference>
<keyword evidence="1" id="KW-0812">Transmembrane</keyword>
<keyword evidence="1" id="KW-1133">Transmembrane helix</keyword>
<feature type="transmembrane region" description="Helical" evidence="1">
    <location>
        <begin position="52"/>
        <end position="72"/>
    </location>
</feature>
<reference evidence="2" key="2">
    <citation type="submission" date="2020-06" db="EMBL/GenBank/DDBJ databases">
        <title>Helianthus annuus Genome sequencing and assembly Release 2.</title>
        <authorList>
            <person name="Gouzy J."/>
            <person name="Langlade N."/>
            <person name="Munos S."/>
        </authorList>
    </citation>
    <scope>NUCLEOTIDE SEQUENCE</scope>
    <source>
        <tissue evidence="2">Leaves</tissue>
    </source>
</reference>
<accession>A0A9K3EAD7</accession>
<dbReference type="Proteomes" id="UP000215914">
    <property type="component" value="Unassembled WGS sequence"/>
</dbReference>
<dbReference type="Gramene" id="mRNA:HanXRQr2_Chr14g0653781">
    <property type="protein sequence ID" value="mRNA:HanXRQr2_Chr14g0653781"/>
    <property type="gene ID" value="HanXRQr2_Chr14g0653781"/>
</dbReference>
<evidence type="ECO:0000313" key="3">
    <source>
        <dbReference type="Proteomes" id="UP000215914"/>
    </source>
</evidence>
<name>A0A9K3EAD7_HELAN</name>
<comment type="caution">
    <text evidence="2">The sequence shown here is derived from an EMBL/GenBank/DDBJ whole genome shotgun (WGS) entry which is preliminary data.</text>
</comment>
<reference evidence="2" key="1">
    <citation type="journal article" date="2017" name="Nature">
        <title>The sunflower genome provides insights into oil metabolism, flowering and Asterid evolution.</title>
        <authorList>
            <person name="Badouin H."/>
            <person name="Gouzy J."/>
            <person name="Grassa C.J."/>
            <person name="Murat F."/>
            <person name="Staton S.E."/>
            <person name="Cottret L."/>
            <person name="Lelandais-Briere C."/>
            <person name="Owens G.L."/>
            <person name="Carrere S."/>
            <person name="Mayjonade B."/>
            <person name="Legrand L."/>
            <person name="Gill N."/>
            <person name="Kane N.C."/>
            <person name="Bowers J.E."/>
            <person name="Hubner S."/>
            <person name="Bellec A."/>
            <person name="Berard A."/>
            <person name="Berges H."/>
            <person name="Blanchet N."/>
            <person name="Boniface M.C."/>
            <person name="Brunel D."/>
            <person name="Catrice O."/>
            <person name="Chaidir N."/>
            <person name="Claudel C."/>
            <person name="Donnadieu C."/>
            <person name="Faraut T."/>
            <person name="Fievet G."/>
            <person name="Helmstetter N."/>
            <person name="King M."/>
            <person name="Knapp S.J."/>
            <person name="Lai Z."/>
            <person name="Le Paslier M.C."/>
            <person name="Lippi Y."/>
            <person name="Lorenzon L."/>
            <person name="Mandel J.R."/>
            <person name="Marage G."/>
            <person name="Marchand G."/>
            <person name="Marquand E."/>
            <person name="Bret-Mestries E."/>
            <person name="Morien E."/>
            <person name="Nambeesan S."/>
            <person name="Nguyen T."/>
            <person name="Pegot-Espagnet P."/>
            <person name="Pouilly N."/>
            <person name="Raftis F."/>
            <person name="Sallet E."/>
            <person name="Schiex T."/>
            <person name="Thomas J."/>
            <person name="Vandecasteele C."/>
            <person name="Vares D."/>
            <person name="Vear F."/>
            <person name="Vautrin S."/>
            <person name="Crespi M."/>
            <person name="Mangin B."/>
            <person name="Burke J.M."/>
            <person name="Salse J."/>
            <person name="Munos S."/>
            <person name="Vincourt P."/>
            <person name="Rieseberg L.H."/>
            <person name="Langlade N.B."/>
        </authorList>
    </citation>
    <scope>NUCLEOTIDE SEQUENCE</scope>
    <source>
        <tissue evidence="2">Leaves</tissue>
    </source>
</reference>
<proteinExistence type="predicted"/>
<organism evidence="2 3">
    <name type="scientific">Helianthus annuus</name>
    <name type="common">Common sunflower</name>
    <dbReference type="NCBI Taxonomy" id="4232"/>
    <lineage>
        <taxon>Eukaryota</taxon>
        <taxon>Viridiplantae</taxon>
        <taxon>Streptophyta</taxon>
        <taxon>Embryophyta</taxon>
        <taxon>Tracheophyta</taxon>
        <taxon>Spermatophyta</taxon>
        <taxon>Magnoliopsida</taxon>
        <taxon>eudicotyledons</taxon>
        <taxon>Gunneridae</taxon>
        <taxon>Pentapetalae</taxon>
        <taxon>asterids</taxon>
        <taxon>campanulids</taxon>
        <taxon>Asterales</taxon>
        <taxon>Asteraceae</taxon>
        <taxon>Asteroideae</taxon>
        <taxon>Heliantheae alliance</taxon>
        <taxon>Heliantheae</taxon>
        <taxon>Helianthus</taxon>
    </lineage>
</organism>
<evidence type="ECO:0000256" key="1">
    <source>
        <dbReference type="SAM" id="Phobius"/>
    </source>
</evidence>
<gene>
    <name evidence="2" type="ORF">HanXRQr2_Chr14g0653781</name>
</gene>
<evidence type="ECO:0000313" key="2">
    <source>
        <dbReference type="EMBL" id="KAF5769923.1"/>
    </source>
</evidence>
<keyword evidence="1" id="KW-0472">Membrane</keyword>
<keyword evidence="3" id="KW-1185">Reference proteome</keyword>